<dbReference type="RefSeq" id="WP_109623017.1">
    <property type="nucleotide sequence ID" value="NZ_QGDO01000011.1"/>
</dbReference>
<reference evidence="2 3" key="1">
    <citation type="submission" date="2018-03" db="EMBL/GenBank/DDBJ databases">
        <title>Genomic Encyclopedia of Archaeal and Bacterial Type Strains, Phase II (KMG-II): from individual species to whole genera.</title>
        <authorList>
            <person name="Goeker M."/>
        </authorList>
    </citation>
    <scope>NUCLEOTIDE SEQUENCE [LARGE SCALE GENOMIC DNA]</scope>
    <source>
        <strain evidence="2 3">DSM 28229</strain>
    </source>
</reference>
<accession>A0A315YWE9</accession>
<evidence type="ECO:0000256" key="1">
    <source>
        <dbReference type="SAM" id="SignalP"/>
    </source>
</evidence>
<keyword evidence="1" id="KW-0732">Signal</keyword>
<dbReference type="PROSITE" id="PS51257">
    <property type="entry name" value="PROKAR_LIPOPROTEIN"/>
    <property type="match status" value="1"/>
</dbReference>
<feature type="signal peptide" evidence="1">
    <location>
        <begin position="1"/>
        <end position="19"/>
    </location>
</feature>
<evidence type="ECO:0000313" key="2">
    <source>
        <dbReference type="EMBL" id="PWJ34179.1"/>
    </source>
</evidence>
<comment type="caution">
    <text evidence="2">The sequence shown here is derived from an EMBL/GenBank/DDBJ whole genome shotgun (WGS) entry which is preliminary data.</text>
</comment>
<evidence type="ECO:0008006" key="4">
    <source>
        <dbReference type="Google" id="ProtNLM"/>
    </source>
</evidence>
<evidence type="ECO:0000313" key="3">
    <source>
        <dbReference type="Proteomes" id="UP000245535"/>
    </source>
</evidence>
<proteinExistence type="predicted"/>
<dbReference type="AlphaFoldDB" id="A0A315YWE9"/>
<dbReference type="EMBL" id="QGDO01000011">
    <property type="protein sequence ID" value="PWJ34179.1"/>
    <property type="molecule type" value="Genomic_DNA"/>
</dbReference>
<protein>
    <recommendedName>
        <fullName evidence="4">DUF4249 family protein</fullName>
    </recommendedName>
</protein>
<dbReference type="Proteomes" id="UP000245535">
    <property type="component" value="Unassembled WGS sequence"/>
</dbReference>
<organism evidence="2 3">
    <name type="scientific">Sediminitomix flava</name>
    <dbReference type="NCBI Taxonomy" id="379075"/>
    <lineage>
        <taxon>Bacteria</taxon>
        <taxon>Pseudomonadati</taxon>
        <taxon>Bacteroidota</taxon>
        <taxon>Cytophagia</taxon>
        <taxon>Cytophagales</taxon>
        <taxon>Flammeovirgaceae</taxon>
        <taxon>Sediminitomix</taxon>
    </lineage>
</organism>
<name>A0A315YWE9_SEDFL</name>
<gene>
    <name evidence="2" type="ORF">BC781_11189</name>
</gene>
<keyword evidence="3" id="KW-1185">Reference proteome</keyword>
<sequence length="130" mass="14836">MIRKLILLTILPIVFFSCSDEYTGPTKEVKIVVKGTNFDPDTLITSGDLLLQGRLRFSVLTIKDEPLSALENIYPNMAYDIYVPSWHPYGSRQGIFVKPHEYIIGENTDSIIVQFEKREISPTLEEDQSL</sequence>
<feature type="chain" id="PRO_5016363208" description="DUF4249 family protein" evidence="1">
    <location>
        <begin position="20"/>
        <end position="130"/>
    </location>
</feature>